<feature type="region of interest" description="Disordered" evidence="1">
    <location>
        <begin position="446"/>
        <end position="527"/>
    </location>
</feature>
<sequence length="527" mass="56882">MSDDGCRSVILPQWSSEGIIAALIDGGADINATGSDLYDLDNYRDDEDASPIRVAIASGNETAFNLLVDDIDLRGAMLLMSMYERLIDRDPTLAAERAPGCKLVHNAARNAQDHYPQPFIDSYLDLITANGADMTAAYSIKWTPAHYAAAYGSPQVADYLCRKLPAGQIDGQDGLGDMPLAIAAEERLGAQDEDDARVDNLKRIIRSLLRAGADINLIATDTEERRRRRQLVLEEYVTVLNKLRDNVMAAVNAALTHHRSLAALLTPRLAVGPQEAAIFGWRIASYLFDMDAAQEAISEAIGVRHSDMARRVCAAAKHLVLSAVYQASSNREVVGGTVHQQQQQQQQGDEDENEPGAKRAKVSVPPLQCFATDAGQDGGQHRLLGLREVVHKARLDEVAKYGLQGVEKGFNDHIVNDCDFEWGRLGHIDSSGAIVSLAESFQPHAAPVAGAGADGGGSEASQEGDDGRNGGEASEGQIGGGGDMQDGDGQAPEEYDNDGDQDTRRRTGPQPGDPDDPFARPYWWLTE</sequence>
<reference evidence="2 3" key="1">
    <citation type="submission" date="2014-11" db="EMBL/GenBank/DDBJ databases">
        <authorList>
            <person name="Zhu J."/>
            <person name="Qi W."/>
            <person name="Song R."/>
        </authorList>
    </citation>
    <scope>NUCLEOTIDE SEQUENCE [LARGE SCALE GENOMIC DNA]</scope>
</reference>
<organism evidence="2 3">
    <name type="scientific">Vitrella brassicaformis (strain CCMP3155)</name>
    <dbReference type="NCBI Taxonomy" id="1169540"/>
    <lineage>
        <taxon>Eukaryota</taxon>
        <taxon>Sar</taxon>
        <taxon>Alveolata</taxon>
        <taxon>Colpodellida</taxon>
        <taxon>Vitrellaceae</taxon>
        <taxon>Vitrella</taxon>
    </lineage>
</organism>
<dbReference type="InParanoid" id="A0A0G4G209"/>
<dbReference type="PANTHER" id="PTHR24198">
    <property type="entry name" value="ANKYRIN REPEAT AND PROTEIN KINASE DOMAIN-CONTAINING PROTEIN"/>
    <property type="match status" value="1"/>
</dbReference>
<dbReference type="PhylomeDB" id="A0A0G4G209"/>
<protein>
    <submittedName>
        <fullName evidence="2">Uncharacterized protein</fullName>
    </submittedName>
</protein>
<gene>
    <name evidence="2" type="ORF">Vbra_9623</name>
</gene>
<keyword evidence="3" id="KW-1185">Reference proteome</keyword>
<accession>A0A0G4G209</accession>
<dbReference type="Proteomes" id="UP000041254">
    <property type="component" value="Unassembled WGS sequence"/>
</dbReference>
<dbReference type="InterPro" id="IPR036770">
    <property type="entry name" value="Ankyrin_rpt-contain_sf"/>
</dbReference>
<evidence type="ECO:0000313" key="2">
    <source>
        <dbReference type="EMBL" id="CEM22086.1"/>
    </source>
</evidence>
<dbReference type="PANTHER" id="PTHR24198:SF165">
    <property type="entry name" value="ANKYRIN REPEAT-CONTAINING PROTEIN-RELATED"/>
    <property type="match status" value="1"/>
</dbReference>
<dbReference type="SUPFAM" id="SSF48403">
    <property type="entry name" value="Ankyrin repeat"/>
    <property type="match status" value="1"/>
</dbReference>
<dbReference type="VEuPathDB" id="CryptoDB:Vbra_9623"/>
<dbReference type="EMBL" id="CDMY01000550">
    <property type="protein sequence ID" value="CEM22086.1"/>
    <property type="molecule type" value="Genomic_DNA"/>
</dbReference>
<evidence type="ECO:0000256" key="1">
    <source>
        <dbReference type="SAM" id="MobiDB-lite"/>
    </source>
</evidence>
<feature type="compositionally biased region" description="Acidic residues" evidence="1">
    <location>
        <begin position="491"/>
        <end position="500"/>
    </location>
</feature>
<feature type="region of interest" description="Disordered" evidence="1">
    <location>
        <begin position="334"/>
        <end position="359"/>
    </location>
</feature>
<evidence type="ECO:0000313" key="3">
    <source>
        <dbReference type="Proteomes" id="UP000041254"/>
    </source>
</evidence>
<proteinExistence type="predicted"/>
<dbReference type="AlphaFoldDB" id="A0A0G4G209"/>
<dbReference type="Gene3D" id="1.25.40.20">
    <property type="entry name" value="Ankyrin repeat-containing domain"/>
    <property type="match status" value="1"/>
</dbReference>
<name>A0A0G4G209_VITBC</name>